<feature type="active site" description="Charge relay system" evidence="5">
    <location>
        <position position="84"/>
    </location>
</feature>
<dbReference type="SUPFAM" id="SSF52743">
    <property type="entry name" value="Subtilisin-like"/>
    <property type="match status" value="1"/>
</dbReference>
<keyword evidence="2 5" id="KW-0645">Protease</keyword>
<dbReference type="InterPro" id="IPR022398">
    <property type="entry name" value="Peptidase_S8_His-AS"/>
</dbReference>
<keyword evidence="3 5" id="KW-0378">Hydrolase</keyword>
<dbReference type="EMBL" id="JBHSXN010000001">
    <property type="protein sequence ID" value="MFC6951859.1"/>
    <property type="molecule type" value="Genomic_DNA"/>
</dbReference>
<evidence type="ECO:0000259" key="7">
    <source>
        <dbReference type="Pfam" id="PF00082"/>
    </source>
</evidence>
<feature type="active site" description="Charge relay system" evidence="5">
    <location>
        <position position="592"/>
    </location>
</feature>
<sequence>MRNDDTGLGDESSGTTRRTFLTSTAALAAAAVASGSASAATDAATSAAASDVDTTYSNWRTREAAKVWDRGYRGRPDRTVALTDSGVEARHPDLGPWNGVRAVVRDGDVVIPTSERERTDLDAGEAFSGTMGPGTFANPSTNEHVFTTSDQAEGIDVTMTWTPEDVQGNGEDLELYLDRRVDGDWERVAASTKGSQPEEIDRYVEGGGEYRFVVETWLNVTCEYEITATYYEQSGSFEAADPSVVFEDAGSGAAAPKTVGWYDPGPRYGSYNQPRDPNGHGTHCASIMTGTGRASSVDPETATYEEPGEVLALGDTRQYEVDADADTGVFGAVYGTAIEVLIEGPDGRELDATSATSDSAVNDHAVAETPVTETGTYTVIVRAAEGELASTATVEAVGVGAFEDPAETNGDRTGTPTGLHTGVAPDQSLVGLQGLSGPTGQLAKHAEAFSDLFNVRAVNMSWGYVGGLPLGSVGGVLDTIPGGIKDIAQAGVLTCAAAGNAATPANGNGSPAIAEECISVCATGPLDGLAAYSSGGIGALDEDDDAVYMKPDVSAPGGKLDDVVDAALTGAPDTPEDEQDPIAGYTGKAGTSMATPFTTGVAGLVSQAMEEDAPASIALPHPDDADLEDVYRLKQVLLATASETPFTAAGKHRAHAPTYDFGGRDPYEGYGRVNPDAAVDAVTRDVADATVDATLGLNLPEDSRAVAGYVQAGPGTVSVDLSFDYYSGGNKGMAEEAPHVDVFVYDAEEPAEYGEPNVLARAQGLQGSASTTVSIPRDSDDRTLYVVAKLVNVPGAVNGYDVQAHCSLSVDAEAGFFVSGTRTDDGSAFTGGQTNQVDLSVNPSADSEFRDVVPAAWDVLTEYSDDVSHVEDAGDVQYVYFEPTAAADSDTTVTYFAEAPEGGLTSNAYTFGPAEVKPDDATGWVAVSGTSDTNVVLGAST</sequence>
<accession>A0ABD5V8X4</accession>
<evidence type="ECO:0000313" key="9">
    <source>
        <dbReference type="Proteomes" id="UP001596395"/>
    </source>
</evidence>
<evidence type="ECO:0000256" key="5">
    <source>
        <dbReference type="PROSITE-ProRule" id="PRU01240"/>
    </source>
</evidence>
<dbReference type="InterPro" id="IPR036852">
    <property type="entry name" value="Peptidase_S8/S53_dom_sf"/>
</dbReference>
<evidence type="ECO:0000256" key="2">
    <source>
        <dbReference type="ARBA" id="ARBA00022670"/>
    </source>
</evidence>
<feature type="active site" description="Charge relay system" evidence="5">
    <location>
        <position position="280"/>
    </location>
</feature>
<feature type="region of interest" description="Disordered" evidence="6">
    <location>
        <begin position="280"/>
        <end position="300"/>
    </location>
</feature>
<protein>
    <submittedName>
        <fullName evidence="8">S8 family serine peptidase</fullName>
    </submittedName>
</protein>
<dbReference type="Gene3D" id="3.40.50.200">
    <property type="entry name" value="Peptidase S8/S53 domain"/>
    <property type="match status" value="2"/>
</dbReference>
<dbReference type="Pfam" id="PF00082">
    <property type="entry name" value="Peptidase_S8"/>
    <property type="match status" value="1"/>
</dbReference>
<dbReference type="PANTHER" id="PTHR43399">
    <property type="entry name" value="SUBTILISIN-RELATED"/>
    <property type="match status" value="1"/>
</dbReference>
<dbReference type="Proteomes" id="UP001596395">
    <property type="component" value="Unassembled WGS sequence"/>
</dbReference>
<feature type="domain" description="Peptidase S8/S53" evidence="7">
    <location>
        <begin position="414"/>
        <end position="647"/>
    </location>
</feature>
<dbReference type="AlphaFoldDB" id="A0ABD5V8X4"/>
<dbReference type="RefSeq" id="WP_336348867.1">
    <property type="nucleotide sequence ID" value="NZ_JAZAQL010000001.1"/>
</dbReference>
<dbReference type="InterPro" id="IPR006311">
    <property type="entry name" value="TAT_signal"/>
</dbReference>
<evidence type="ECO:0000256" key="6">
    <source>
        <dbReference type="SAM" id="MobiDB-lite"/>
    </source>
</evidence>
<name>A0ABD5V8X4_9EURY</name>
<evidence type="ECO:0000256" key="3">
    <source>
        <dbReference type="ARBA" id="ARBA00022801"/>
    </source>
</evidence>
<evidence type="ECO:0000256" key="1">
    <source>
        <dbReference type="ARBA" id="ARBA00011073"/>
    </source>
</evidence>
<proteinExistence type="inferred from homology"/>
<evidence type="ECO:0000256" key="4">
    <source>
        <dbReference type="ARBA" id="ARBA00022825"/>
    </source>
</evidence>
<dbReference type="PROSITE" id="PS51318">
    <property type="entry name" value="TAT"/>
    <property type="match status" value="1"/>
</dbReference>
<keyword evidence="4 5" id="KW-0720">Serine protease</keyword>
<dbReference type="InterPro" id="IPR051048">
    <property type="entry name" value="Peptidase_S8/S53_subtilisin"/>
</dbReference>
<dbReference type="PROSITE" id="PS00137">
    <property type="entry name" value="SUBTILASE_HIS"/>
    <property type="match status" value="1"/>
</dbReference>
<dbReference type="GO" id="GO:0004252">
    <property type="term" value="F:serine-type endopeptidase activity"/>
    <property type="evidence" value="ECO:0007669"/>
    <property type="project" value="UniProtKB-UniRule"/>
</dbReference>
<dbReference type="PROSITE" id="PS00138">
    <property type="entry name" value="SUBTILASE_SER"/>
    <property type="match status" value="1"/>
</dbReference>
<dbReference type="PRINTS" id="PR00723">
    <property type="entry name" value="SUBTILISIN"/>
</dbReference>
<comment type="similarity">
    <text evidence="1 5">Belongs to the peptidase S8 family.</text>
</comment>
<evidence type="ECO:0000313" key="8">
    <source>
        <dbReference type="EMBL" id="MFC6951859.1"/>
    </source>
</evidence>
<keyword evidence="9" id="KW-1185">Reference proteome</keyword>
<gene>
    <name evidence="8" type="ORF">ACFQGB_03195</name>
</gene>
<comment type="caution">
    <text evidence="8">The sequence shown here is derived from an EMBL/GenBank/DDBJ whole genome shotgun (WGS) entry which is preliminary data.</text>
</comment>
<dbReference type="InterPro" id="IPR015500">
    <property type="entry name" value="Peptidase_S8_subtilisin-rel"/>
</dbReference>
<dbReference type="GO" id="GO:0006508">
    <property type="term" value="P:proteolysis"/>
    <property type="evidence" value="ECO:0007669"/>
    <property type="project" value="UniProtKB-KW"/>
</dbReference>
<reference evidence="8 9" key="1">
    <citation type="journal article" date="2019" name="Int. J. Syst. Evol. Microbiol.">
        <title>The Global Catalogue of Microorganisms (GCM) 10K type strain sequencing project: providing services to taxonomists for standard genome sequencing and annotation.</title>
        <authorList>
            <consortium name="The Broad Institute Genomics Platform"/>
            <consortium name="The Broad Institute Genome Sequencing Center for Infectious Disease"/>
            <person name="Wu L."/>
            <person name="Ma J."/>
        </authorList>
    </citation>
    <scope>NUCLEOTIDE SEQUENCE [LARGE SCALE GENOMIC DNA]</scope>
    <source>
        <strain evidence="8 9">GX26</strain>
    </source>
</reference>
<dbReference type="InterPro" id="IPR000209">
    <property type="entry name" value="Peptidase_S8/S53_dom"/>
</dbReference>
<organism evidence="8 9">
    <name type="scientific">Halorubellus litoreus</name>
    <dbReference type="NCBI Taxonomy" id="755308"/>
    <lineage>
        <taxon>Archaea</taxon>
        <taxon>Methanobacteriati</taxon>
        <taxon>Methanobacteriota</taxon>
        <taxon>Stenosarchaea group</taxon>
        <taxon>Halobacteria</taxon>
        <taxon>Halobacteriales</taxon>
        <taxon>Halorubellaceae</taxon>
        <taxon>Halorubellus</taxon>
    </lineage>
</organism>
<dbReference type="PANTHER" id="PTHR43399:SF4">
    <property type="entry name" value="CELL WALL-ASSOCIATED PROTEASE"/>
    <property type="match status" value="1"/>
</dbReference>
<dbReference type="InterPro" id="IPR023828">
    <property type="entry name" value="Peptidase_S8_Ser-AS"/>
</dbReference>
<dbReference type="PROSITE" id="PS51892">
    <property type="entry name" value="SUBTILASE"/>
    <property type="match status" value="1"/>
</dbReference>